<sequence length="122" mass="13270">MPMAFPAGAVECAEGDFIVHEQAGMQWHVYRVDDIVAMQRLLACATAPVSLVPESILLDSVTPAYHGEVHLLLTAFDPVFPDPAAARHAILQGTLAERVHGLLRNARDFPKDACEVIKAREA</sequence>
<accession>A0A411WYE8</accession>
<proteinExistence type="predicted"/>
<dbReference type="EMBL" id="CP036401">
    <property type="protein sequence ID" value="QBI01721.1"/>
    <property type="molecule type" value="Genomic_DNA"/>
</dbReference>
<dbReference type="Proteomes" id="UP000628442">
    <property type="component" value="Unassembled WGS sequence"/>
</dbReference>
<keyword evidence="3" id="KW-1185">Reference proteome</keyword>
<dbReference type="AlphaFoldDB" id="A0A411WYE8"/>
<dbReference type="EMBL" id="BMWV01000004">
    <property type="protein sequence ID" value="GGY40194.1"/>
    <property type="molecule type" value="Genomic_DNA"/>
</dbReference>
<dbReference type="OrthoDB" id="9841056at2"/>
<name>A0A411WYE8_9BURK</name>
<evidence type="ECO:0000313" key="4">
    <source>
        <dbReference type="Proteomes" id="UP000628442"/>
    </source>
</evidence>
<evidence type="ECO:0000313" key="3">
    <source>
        <dbReference type="Proteomes" id="UP000292307"/>
    </source>
</evidence>
<evidence type="ECO:0000313" key="2">
    <source>
        <dbReference type="EMBL" id="QBI01721.1"/>
    </source>
</evidence>
<reference evidence="1" key="3">
    <citation type="submission" date="2022-12" db="EMBL/GenBank/DDBJ databases">
        <authorList>
            <person name="Sun Q."/>
            <person name="Kim S."/>
        </authorList>
    </citation>
    <scope>NUCLEOTIDE SEQUENCE</scope>
    <source>
        <strain evidence="1">KCTC 12343</strain>
    </source>
</reference>
<dbReference type="RefSeq" id="WP_131145841.1">
    <property type="nucleotide sequence ID" value="NZ_BMWV01000004.1"/>
</dbReference>
<evidence type="ECO:0000313" key="1">
    <source>
        <dbReference type="EMBL" id="GGY40194.1"/>
    </source>
</evidence>
<organism evidence="1 4">
    <name type="scientific">Pseudoduganella albidiflava</name>
    <dbReference type="NCBI Taxonomy" id="321983"/>
    <lineage>
        <taxon>Bacteria</taxon>
        <taxon>Pseudomonadati</taxon>
        <taxon>Pseudomonadota</taxon>
        <taxon>Betaproteobacteria</taxon>
        <taxon>Burkholderiales</taxon>
        <taxon>Oxalobacteraceae</taxon>
        <taxon>Telluria group</taxon>
        <taxon>Pseudoduganella</taxon>
    </lineage>
</organism>
<gene>
    <name evidence="2" type="ORF">EYF70_13335</name>
    <name evidence="1" type="ORF">GCM10007387_22970</name>
</gene>
<reference evidence="1" key="1">
    <citation type="journal article" date="2014" name="Int. J. Syst. Evol. Microbiol.">
        <title>Complete genome sequence of Corynebacterium casei LMG S-19264T (=DSM 44701T), isolated from a smear-ripened cheese.</title>
        <authorList>
            <consortium name="US DOE Joint Genome Institute (JGI-PGF)"/>
            <person name="Walter F."/>
            <person name="Albersmeier A."/>
            <person name="Kalinowski J."/>
            <person name="Ruckert C."/>
        </authorList>
    </citation>
    <scope>NUCLEOTIDE SEQUENCE</scope>
    <source>
        <strain evidence="1">KCTC 12343</strain>
    </source>
</reference>
<reference evidence="2 3" key="2">
    <citation type="submission" date="2019-02" db="EMBL/GenBank/DDBJ databases">
        <title>Draft Genome Sequences of Six Type Strains of the Genus Massilia.</title>
        <authorList>
            <person name="Miess H."/>
            <person name="Frediansyhah A."/>
            <person name="Gross H."/>
        </authorList>
    </citation>
    <scope>NUCLEOTIDE SEQUENCE [LARGE SCALE GENOMIC DNA]</scope>
    <source>
        <strain evidence="2 3">DSM 17472</strain>
    </source>
</reference>
<protein>
    <submittedName>
        <fullName evidence="1">Uncharacterized protein</fullName>
    </submittedName>
</protein>
<dbReference type="Proteomes" id="UP000292307">
    <property type="component" value="Chromosome"/>
</dbReference>